<keyword evidence="5" id="KW-1185">Reference proteome</keyword>
<reference evidence="4" key="1">
    <citation type="submission" date="2022-11" db="EMBL/GenBank/DDBJ databases">
        <title>Draft genome sequence of Hoeflea poritis E7-10 and Hoeflea prorocentri PM5-8, separated from scleractinian coral Porites lutea and marine dinoflagellate.</title>
        <authorList>
            <person name="Zhang G."/>
            <person name="Wei Q."/>
            <person name="Cai L."/>
        </authorList>
    </citation>
    <scope>NUCLEOTIDE SEQUENCE</scope>
    <source>
        <strain evidence="4">PM5-8</strain>
    </source>
</reference>
<gene>
    <name evidence="4" type="ORF">OQ273_11385</name>
</gene>
<comment type="pathway">
    <text evidence="1">Cofactor biosynthesis; adenosylcobalamin biosynthesis.</text>
</comment>
<organism evidence="4 5">
    <name type="scientific">Hoeflea prorocentri</name>
    <dbReference type="NCBI Taxonomy" id="1922333"/>
    <lineage>
        <taxon>Bacteria</taxon>
        <taxon>Pseudomonadati</taxon>
        <taxon>Pseudomonadota</taxon>
        <taxon>Alphaproteobacteria</taxon>
        <taxon>Hyphomicrobiales</taxon>
        <taxon>Rhizobiaceae</taxon>
        <taxon>Hoeflea</taxon>
    </lineage>
</organism>
<evidence type="ECO:0000313" key="4">
    <source>
        <dbReference type="EMBL" id="MDA5399177.1"/>
    </source>
</evidence>
<dbReference type="AlphaFoldDB" id="A0A9X3UHD6"/>
<dbReference type="Proteomes" id="UP001151234">
    <property type="component" value="Unassembled WGS sequence"/>
</dbReference>
<evidence type="ECO:0000313" key="5">
    <source>
        <dbReference type="Proteomes" id="UP001151234"/>
    </source>
</evidence>
<evidence type="ECO:0000256" key="3">
    <source>
        <dbReference type="ARBA" id="ARBA00023002"/>
    </source>
</evidence>
<dbReference type="GO" id="GO:0016994">
    <property type="term" value="F:precorrin-6A reductase activity"/>
    <property type="evidence" value="ECO:0007669"/>
    <property type="project" value="InterPro"/>
</dbReference>
<dbReference type="PANTHER" id="PTHR36925">
    <property type="entry name" value="COBALT-PRECORRIN-6A REDUCTASE"/>
    <property type="match status" value="1"/>
</dbReference>
<dbReference type="PROSITE" id="PS51014">
    <property type="entry name" value="COBK_CBIJ"/>
    <property type="match status" value="1"/>
</dbReference>
<protein>
    <submittedName>
        <fullName evidence="4">Cobalt-precorrin-6A reductase</fullName>
        <ecNumber evidence="4">1.3.1.106</ecNumber>
    </submittedName>
</protein>
<name>A0A9X3UHD6_9HYPH</name>
<dbReference type="PANTHER" id="PTHR36925:SF1">
    <property type="entry name" value="COBALT-PRECORRIN-6A REDUCTASE"/>
    <property type="match status" value="1"/>
</dbReference>
<sequence>MPDTLKSVLILGGTGEAVDLADRIAKDGSTRVVTSLAGRTVEPKLPAGDHRIGGFGGVDGLAAYLRDEGFDLLIDATHPFAETISANAHAAAEKAGVRLVSLQRPLWQAQLGDQWTCVETLEAACSTIPARSRVLLALGSQHIGVFSTRDDVHFILRMVDPPLDLPSFTSFDLIGGKPSTDPEEEARMLRDSSVSHIVCRNSGGTGAYAKILAARALGLPVIMVERPRGNDNGAFETVDALMAAIS</sequence>
<dbReference type="EMBL" id="JAPJZI010000001">
    <property type="protein sequence ID" value="MDA5399177.1"/>
    <property type="molecule type" value="Genomic_DNA"/>
</dbReference>
<evidence type="ECO:0000256" key="1">
    <source>
        <dbReference type="ARBA" id="ARBA00004953"/>
    </source>
</evidence>
<dbReference type="EC" id="1.3.1.106" evidence="4"/>
<evidence type="ECO:0000256" key="2">
    <source>
        <dbReference type="ARBA" id="ARBA00022573"/>
    </source>
</evidence>
<dbReference type="InterPro" id="IPR003723">
    <property type="entry name" value="Precorrin-6x_reduct"/>
</dbReference>
<accession>A0A9X3UHD6</accession>
<dbReference type="NCBIfam" id="NF005968">
    <property type="entry name" value="PRK08057.1-2"/>
    <property type="match status" value="1"/>
</dbReference>
<keyword evidence="2" id="KW-0169">Cobalamin biosynthesis</keyword>
<dbReference type="Pfam" id="PF02571">
    <property type="entry name" value="CbiJ"/>
    <property type="match status" value="1"/>
</dbReference>
<dbReference type="RefSeq" id="WP_267990624.1">
    <property type="nucleotide sequence ID" value="NZ_JAPJZI010000001.1"/>
</dbReference>
<proteinExistence type="predicted"/>
<comment type="caution">
    <text evidence="4">The sequence shown here is derived from an EMBL/GenBank/DDBJ whole genome shotgun (WGS) entry which is preliminary data.</text>
</comment>
<dbReference type="GO" id="GO:0009236">
    <property type="term" value="P:cobalamin biosynthetic process"/>
    <property type="evidence" value="ECO:0007669"/>
    <property type="project" value="UniProtKB-KW"/>
</dbReference>
<keyword evidence="3 4" id="KW-0560">Oxidoreductase</keyword>